<keyword evidence="5" id="KW-1185">Reference proteome</keyword>
<dbReference type="InterPro" id="IPR018181">
    <property type="entry name" value="Heat_shock_70_CS"/>
</dbReference>
<evidence type="ECO:0000313" key="5">
    <source>
        <dbReference type="Proteomes" id="UP000604825"/>
    </source>
</evidence>
<sequence length="192" mass="21340">MAVHVPFDAKRLIGRRFSDASVQSDIKLWPFKVISGPGEKPMIVVQHKGEEKQFAAEEISSMVLIKMREIAEAYLGSTIKNAVVAVPAYFNDSQRQATKDAGATSVGEKNVLIFDLGGGTFDVSLLIIEEGIFEVKATAGDTHLGGEDFDNRMVNHFIQEFKRKNKKDITGNPRALRRLRTACERAKRTEIC</sequence>
<comment type="caution">
    <text evidence="4">The sequence shown here is derived from an EMBL/GenBank/DDBJ whole genome shotgun (WGS) entry which is preliminary data.</text>
</comment>
<dbReference type="AlphaFoldDB" id="A0A811RE45"/>
<gene>
    <name evidence="4" type="ORF">NCGR_LOCUS51587</name>
</gene>
<keyword evidence="2" id="KW-0547">Nucleotide-binding</keyword>
<dbReference type="Gene3D" id="3.90.640.10">
    <property type="entry name" value="Actin, Chain A, domain 4"/>
    <property type="match status" value="1"/>
</dbReference>
<organism evidence="4 5">
    <name type="scientific">Miscanthus lutarioriparius</name>
    <dbReference type="NCBI Taxonomy" id="422564"/>
    <lineage>
        <taxon>Eukaryota</taxon>
        <taxon>Viridiplantae</taxon>
        <taxon>Streptophyta</taxon>
        <taxon>Embryophyta</taxon>
        <taxon>Tracheophyta</taxon>
        <taxon>Spermatophyta</taxon>
        <taxon>Magnoliopsida</taxon>
        <taxon>Liliopsida</taxon>
        <taxon>Poales</taxon>
        <taxon>Poaceae</taxon>
        <taxon>PACMAD clade</taxon>
        <taxon>Panicoideae</taxon>
        <taxon>Andropogonodae</taxon>
        <taxon>Andropogoneae</taxon>
        <taxon>Saccharinae</taxon>
        <taxon>Miscanthus</taxon>
    </lineage>
</organism>
<dbReference type="Gene3D" id="3.30.420.40">
    <property type="match status" value="2"/>
</dbReference>
<comment type="similarity">
    <text evidence="1">Belongs to the heat shock protein 70 family.</text>
</comment>
<name>A0A811RE45_9POAL</name>
<dbReference type="Gene3D" id="3.30.30.30">
    <property type="match status" value="1"/>
</dbReference>
<dbReference type="EMBL" id="CAJGYO010000014">
    <property type="protein sequence ID" value="CAD6268282.1"/>
    <property type="molecule type" value="Genomic_DNA"/>
</dbReference>
<dbReference type="SUPFAM" id="SSF53067">
    <property type="entry name" value="Actin-like ATPase domain"/>
    <property type="match status" value="2"/>
</dbReference>
<dbReference type="OrthoDB" id="675534at2759"/>
<reference evidence="4" key="1">
    <citation type="submission" date="2020-10" db="EMBL/GenBank/DDBJ databases">
        <authorList>
            <person name="Han B."/>
            <person name="Lu T."/>
            <person name="Zhao Q."/>
            <person name="Huang X."/>
            <person name="Zhao Y."/>
        </authorList>
    </citation>
    <scope>NUCLEOTIDE SEQUENCE</scope>
</reference>
<keyword evidence="3" id="KW-0067">ATP-binding</keyword>
<accession>A0A811RE45</accession>
<dbReference type="FunFam" id="3.90.640.10:FF:000003">
    <property type="entry name" value="Molecular chaperone DnaK"/>
    <property type="match status" value="1"/>
</dbReference>
<evidence type="ECO:0000256" key="2">
    <source>
        <dbReference type="ARBA" id="ARBA00022741"/>
    </source>
</evidence>
<dbReference type="GO" id="GO:0140662">
    <property type="term" value="F:ATP-dependent protein folding chaperone"/>
    <property type="evidence" value="ECO:0007669"/>
    <property type="project" value="InterPro"/>
</dbReference>
<dbReference type="Proteomes" id="UP000604825">
    <property type="component" value="Unassembled WGS sequence"/>
</dbReference>
<dbReference type="InterPro" id="IPR043129">
    <property type="entry name" value="ATPase_NBD"/>
</dbReference>
<proteinExistence type="inferred from homology"/>
<dbReference type="Pfam" id="PF00012">
    <property type="entry name" value="HSP70"/>
    <property type="match status" value="2"/>
</dbReference>
<evidence type="ECO:0000256" key="3">
    <source>
        <dbReference type="ARBA" id="ARBA00022840"/>
    </source>
</evidence>
<evidence type="ECO:0000313" key="4">
    <source>
        <dbReference type="EMBL" id="CAD6268282.1"/>
    </source>
</evidence>
<dbReference type="FunFam" id="3.30.420.40:FF:000028">
    <property type="entry name" value="heat shock 70 kDa protein-like"/>
    <property type="match status" value="1"/>
</dbReference>
<dbReference type="InterPro" id="IPR013126">
    <property type="entry name" value="Hsp_70_fam"/>
</dbReference>
<evidence type="ECO:0000256" key="1">
    <source>
        <dbReference type="ARBA" id="ARBA00007381"/>
    </source>
</evidence>
<dbReference type="FunFam" id="3.30.30.30:FF:000019">
    <property type="entry name" value="Heat shock 70 kDa protein"/>
    <property type="match status" value="1"/>
</dbReference>
<dbReference type="GO" id="GO:0005524">
    <property type="term" value="F:ATP binding"/>
    <property type="evidence" value="ECO:0007669"/>
    <property type="project" value="UniProtKB-KW"/>
</dbReference>
<dbReference type="PANTHER" id="PTHR19375">
    <property type="entry name" value="HEAT SHOCK PROTEIN 70KDA"/>
    <property type="match status" value="1"/>
</dbReference>
<dbReference type="PROSITE" id="PS00329">
    <property type="entry name" value="HSP70_2"/>
    <property type="match status" value="1"/>
</dbReference>
<protein>
    <submittedName>
        <fullName evidence="4">Uncharacterized protein</fullName>
    </submittedName>
</protein>